<comment type="caution">
    <text evidence="1">The sequence shown here is derived from an EMBL/GenBank/DDBJ whole genome shotgun (WGS) entry which is preliminary data.</text>
</comment>
<gene>
    <name evidence="1" type="ORF">QFC24_003435</name>
</gene>
<evidence type="ECO:0000313" key="1">
    <source>
        <dbReference type="EMBL" id="KAJ9123664.1"/>
    </source>
</evidence>
<sequence>MNLIDTLLTALRRDVEGLREDIFGAYSAILAYVDRTQRRRKNANLPKVEDILWKQIVLPLTTEGPITYPNPRSIRPGSTGSPTHPEAWSLTDARDDTVGNICLIQQATMERLYSRSVLSQEEEDAISARETAKSPSSAQAVPHDPATANSEGPSSSGYTRRSELFAKSPSLLRTVSNISEWKDDGSTTSLKGGYVSSDDDKDGWPQAS</sequence>
<protein>
    <submittedName>
        <fullName evidence="1">Uncharacterized protein</fullName>
    </submittedName>
</protein>
<accession>A0ACC2XJQ9</accession>
<proteinExistence type="predicted"/>
<dbReference type="Proteomes" id="UP001234202">
    <property type="component" value="Unassembled WGS sequence"/>
</dbReference>
<reference evidence="1" key="1">
    <citation type="submission" date="2023-04" db="EMBL/GenBank/DDBJ databases">
        <title>Draft Genome sequencing of Naganishia species isolated from polar environments using Oxford Nanopore Technology.</title>
        <authorList>
            <person name="Leo P."/>
            <person name="Venkateswaran K."/>
        </authorList>
    </citation>
    <scope>NUCLEOTIDE SEQUENCE</scope>
    <source>
        <strain evidence="1">DBVPG 5303</strain>
    </source>
</reference>
<name>A0ACC2XJQ9_9TREE</name>
<organism evidence="1 2">
    <name type="scientific">Naganishia onofrii</name>
    <dbReference type="NCBI Taxonomy" id="1851511"/>
    <lineage>
        <taxon>Eukaryota</taxon>
        <taxon>Fungi</taxon>
        <taxon>Dikarya</taxon>
        <taxon>Basidiomycota</taxon>
        <taxon>Agaricomycotina</taxon>
        <taxon>Tremellomycetes</taxon>
        <taxon>Filobasidiales</taxon>
        <taxon>Filobasidiaceae</taxon>
        <taxon>Naganishia</taxon>
    </lineage>
</organism>
<evidence type="ECO:0000313" key="2">
    <source>
        <dbReference type="Proteomes" id="UP001234202"/>
    </source>
</evidence>
<dbReference type="EMBL" id="JASBWV010000011">
    <property type="protein sequence ID" value="KAJ9123664.1"/>
    <property type="molecule type" value="Genomic_DNA"/>
</dbReference>
<keyword evidence="2" id="KW-1185">Reference proteome</keyword>